<evidence type="ECO:0000313" key="1">
    <source>
        <dbReference type="EMBL" id="CBX96358.1"/>
    </source>
</evidence>
<sequence length="46" mass="5434">MEDGKVRCEAEATKRSRRCKVCVGQLVFWLQRTDDSWSGEDFLLRQ</sequence>
<accession>E4ZYB3</accession>
<dbReference type="VEuPathDB" id="FungiDB:LEMA_P112770.1"/>
<dbReference type="Proteomes" id="UP000002668">
    <property type="component" value="Genome"/>
</dbReference>
<keyword evidence="2" id="KW-1185">Reference proteome</keyword>
<dbReference type="AlphaFoldDB" id="E4ZYB3"/>
<evidence type="ECO:0000313" key="2">
    <source>
        <dbReference type="Proteomes" id="UP000002668"/>
    </source>
</evidence>
<dbReference type="EMBL" id="FP929128">
    <property type="protein sequence ID" value="CBX96358.1"/>
    <property type="molecule type" value="Genomic_DNA"/>
</dbReference>
<dbReference type="InParanoid" id="E4ZYB3"/>
<dbReference type="HOGENOM" id="CLU_3191475_0_0_1"/>
<proteinExistence type="predicted"/>
<name>E4ZYB3_LEPMJ</name>
<reference evidence="2" key="1">
    <citation type="journal article" date="2011" name="Nat. Commun.">
        <title>Effector diversification within compartments of the Leptosphaeria maculans genome affected by Repeat-Induced Point mutations.</title>
        <authorList>
            <person name="Rouxel T."/>
            <person name="Grandaubert J."/>
            <person name="Hane J.K."/>
            <person name="Hoede C."/>
            <person name="van de Wouw A.P."/>
            <person name="Couloux A."/>
            <person name="Dominguez V."/>
            <person name="Anthouard V."/>
            <person name="Bally P."/>
            <person name="Bourras S."/>
            <person name="Cozijnsen A.J."/>
            <person name="Ciuffetti L.M."/>
            <person name="Degrave A."/>
            <person name="Dilmaghani A."/>
            <person name="Duret L."/>
            <person name="Fudal I."/>
            <person name="Goodwin S.B."/>
            <person name="Gout L."/>
            <person name="Glaser N."/>
            <person name="Linglin J."/>
            <person name="Kema G.H.J."/>
            <person name="Lapalu N."/>
            <person name="Lawrence C.B."/>
            <person name="May K."/>
            <person name="Meyer M."/>
            <person name="Ollivier B."/>
            <person name="Poulain J."/>
            <person name="Schoch C.L."/>
            <person name="Simon A."/>
            <person name="Spatafora J.W."/>
            <person name="Stachowiak A."/>
            <person name="Turgeon B.G."/>
            <person name="Tyler B.M."/>
            <person name="Vincent D."/>
            <person name="Weissenbach J."/>
            <person name="Amselem J."/>
            <person name="Quesneville H."/>
            <person name="Oliver R.P."/>
            <person name="Wincker P."/>
            <person name="Balesdent M.-H."/>
            <person name="Howlett B.J."/>
        </authorList>
    </citation>
    <scope>NUCLEOTIDE SEQUENCE [LARGE SCALE GENOMIC DNA]</scope>
    <source>
        <strain evidence="2">JN3 / isolate v23.1.3 / race Av1-4-5-6-7-8</strain>
    </source>
</reference>
<organism evidence="2">
    <name type="scientific">Leptosphaeria maculans (strain JN3 / isolate v23.1.3 / race Av1-4-5-6-7-8)</name>
    <name type="common">Blackleg fungus</name>
    <name type="synonym">Phoma lingam</name>
    <dbReference type="NCBI Taxonomy" id="985895"/>
    <lineage>
        <taxon>Eukaryota</taxon>
        <taxon>Fungi</taxon>
        <taxon>Dikarya</taxon>
        <taxon>Ascomycota</taxon>
        <taxon>Pezizomycotina</taxon>
        <taxon>Dothideomycetes</taxon>
        <taxon>Pleosporomycetidae</taxon>
        <taxon>Pleosporales</taxon>
        <taxon>Pleosporineae</taxon>
        <taxon>Leptosphaeriaceae</taxon>
        <taxon>Plenodomus</taxon>
        <taxon>Plenodomus lingam/Leptosphaeria maculans species complex</taxon>
    </lineage>
</organism>
<gene>
    <name evidence="1" type="ORF">LEMA_P112770.1</name>
</gene>
<protein>
    <submittedName>
        <fullName evidence="1">Predicted protein</fullName>
    </submittedName>
</protein>